<proteinExistence type="predicted"/>
<name>A0A9W9FSV2_9EURO</name>
<accession>A0A9W9FSV2</accession>
<dbReference type="EMBL" id="JAPMSZ010000004">
    <property type="protein sequence ID" value="KAJ5105709.1"/>
    <property type="molecule type" value="Genomic_DNA"/>
</dbReference>
<comment type="caution">
    <text evidence="1">The sequence shown here is derived from an EMBL/GenBank/DDBJ whole genome shotgun (WGS) entry which is preliminary data.</text>
</comment>
<protein>
    <submittedName>
        <fullName evidence="1">Uncharacterized protein</fullName>
    </submittedName>
</protein>
<evidence type="ECO:0000313" key="2">
    <source>
        <dbReference type="Proteomes" id="UP001141434"/>
    </source>
</evidence>
<gene>
    <name evidence="1" type="ORF">NUU61_003056</name>
</gene>
<dbReference type="OrthoDB" id="2896980at2759"/>
<sequence length="273" mass="31481">MDPSPPAIARAFEEKLPREPQVVFANNQYRAIRSSASSTVEEDAAAVYWEEDIETYHNLLDRYFPRIGHASPLSSRMPIAEQTHRLETESDVLRLATLQLLHPVNVALQQSCPPGTRIFCRTENSPSLSSRFDVEWALFNTRDECLCTLAILEIKNTHVILKDDFKHAAVNERNFQSKTTMAMKQPDLSLLKRNAFWLSKQARKYARNCPYVAVFDWNAMFIFSFIPRSQKPVRGLYFDENGRTGDMTFRRLLFAFVIRPLKKYEATRLRGGA</sequence>
<dbReference type="Proteomes" id="UP001141434">
    <property type="component" value="Unassembled WGS sequence"/>
</dbReference>
<dbReference type="AlphaFoldDB" id="A0A9W9FSV2"/>
<reference evidence="1" key="2">
    <citation type="journal article" date="2023" name="IMA Fungus">
        <title>Comparative genomic study of the Penicillium genus elucidates a diverse pangenome and 15 lateral gene transfer events.</title>
        <authorList>
            <person name="Petersen C."/>
            <person name="Sorensen T."/>
            <person name="Nielsen M.R."/>
            <person name="Sondergaard T.E."/>
            <person name="Sorensen J.L."/>
            <person name="Fitzpatrick D.A."/>
            <person name="Frisvad J.C."/>
            <person name="Nielsen K.L."/>
        </authorList>
    </citation>
    <scope>NUCLEOTIDE SEQUENCE</scope>
    <source>
        <strain evidence="1">IBT 34128</strain>
    </source>
</reference>
<evidence type="ECO:0000313" key="1">
    <source>
        <dbReference type="EMBL" id="KAJ5105709.1"/>
    </source>
</evidence>
<keyword evidence="2" id="KW-1185">Reference proteome</keyword>
<reference evidence="1" key="1">
    <citation type="submission" date="2022-11" db="EMBL/GenBank/DDBJ databases">
        <authorList>
            <person name="Petersen C."/>
        </authorList>
    </citation>
    <scope>NUCLEOTIDE SEQUENCE</scope>
    <source>
        <strain evidence="1">IBT 34128</strain>
    </source>
</reference>
<dbReference type="GeneID" id="81392806"/>
<organism evidence="1 2">
    <name type="scientific">Penicillium alfredii</name>
    <dbReference type="NCBI Taxonomy" id="1506179"/>
    <lineage>
        <taxon>Eukaryota</taxon>
        <taxon>Fungi</taxon>
        <taxon>Dikarya</taxon>
        <taxon>Ascomycota</taxon>
        <taxon>Pezizomycotina</taxon>
        <taxon>Eurotiomycetes</taxon>
        <taxon>Eurotiomycetidae</taxon>
        <taxon>Eurotiales</taxon>
        <taxon>Aspergillaceae</taxon>
        <taxon>Penicillium</taxon>
    </lineage>
</organism>
<dbReference type="RefSeq" id="XP_056514705.1">
    <property type="nucleotide sequence ID" value="XM_056653638.1"/>
</dbReference>